<dbReference type="InterPro" id="IPR002939">
    <property type="entry name" value="DnaJ_C"/>
</dbReference>
<dbReference type="PANTHER" id="PTHR24078">
    <property type="entry name" value="DNAJ HOMOLOG SUBFAMILY C MEMBER"/>
    <property type="match status" value="1"/>
</dbReference>
<organism evidence="4 5">
    <name type="scientific">Adineta steineri</name>
    <dbReference type="NCBI Taxonomy" id="433720"/>
    <lineage>
        <taxon>Eukaryota</taxon>
        <taxon>Metazoa</taxon>
        <taxon>Spiralia</taxon>
        <taxon>Gnathifera</taxon>
        <taxon>Rotifera</taxon>
        <taxon>Eurotatoria</taxon>
        <taxon>Bdelloidea</taxon>
        <taxon>Adinetida</taxon>
        <taxon>Adinetidae</taxon>
        <taxon>Adineta</taxon>
    </lineage>
</organism>
<dbReference type="Pfam" id="PF00226">
    <property type="entry name" value="DnaJ"/>
    <property type="match status" value="1"/>
</dbReference>
<dbReference type="PANTHER" id="PTHR24078:SF519">
    <property type="entry name" value="DNAJ HOMOLOG SUBFAMILY B MEMBER 13"/>
    <property type="match status" value="1"/>
</dbReference>
<dbReference type="OrthoDB" id="550424at2759"/>
<proteinExistence type="predicted"/>
<dbReference type="AlphaFoldDB" id="A0A813PLG1"/>
<accession>A0A813PLG1</accession>
<dbReference type="PRINTS" id="PR00625">
    <property type="entry name" value="JDOMAIN"/>
</dbReference>
<feature type="domain" description="J" evidence="3">
    <location>
        <begin position="4"/>
        <end position="69"/>
    </location>
</feature>
<evidence type="ECO:0000256" key="1">
    <source>
        <dbReference type="ARBA" id="ARBA00023186"/>
    </source>
</evidence>
<dbReference type="GO" id="GO:0051087">
    <property type="term" value="F:protein-folding chaperone binding"/>
    <property type="evidence" value="ECO:0007669"/>
    <property type="project" value="TreeGrafter"/>
</dbReference>
<dbReference type="SUPFAM" id="SSF49493">
    <property type="entry name" value="HSP40/DnaJ peptide-binding domain"/>
    <property type="match status" value="2"/>
</dbReference>
<protein>
    <recommendedName>
        <fullName evidence="3">J domain-containing protein</fullName>
    </recommendedName>
</protein>
<dbReference type="InterPro" id="IPR008971">
    <property type="entry name" value="HSP40/DnaJ_pept-bd"/>
</dbReference>
<keyword evidence="1" id="KW-0143">Chaperone</keyword>
<dbReference type="InterPro" id="IPR018253">
    <property type="entry name" value="DnaJ_domain_CS"/>
</dbReference>
<dbReference type="EMBL" id="CAJNON010000006">
    <property type="protein sequence ID" value="CAF0752897.1"/>
    <property type="molecule type" value="Genomic_DNA"/>
</dbReference>
<dbReference type="GO" id="GO:0005829">
    <property type="term" value="C:cytosol"/>
    <property type="evidence" value="ECO:0007669"/>
    <property type="project" value="TreeGrafter"/>
</dbReference>
<dbReference type="InterPro" id="IPR001623">
    <property type="entry name" value="DnaJ_domain"/>
</dbReference>
<dbReference type="InterPro" id="IPR036869">
    <property type="entry name" value="J_dom_sf"/>
</dbReference>
<dbReference type="CDD" id="cd10747">
    <property type="entry name" value="DnaJ_C"/>
    <property type="match status" value="1"/>
</dbReference>
<feature type="compositionally biased region" description="Basic residues" evidence="2">
    <location>
        <begin position="364"/>
        <end position="375"/>
    </location>
</feature>
<dbReference type="InterPro" id="IPR051339">
    <property type="entry name" value="DnaJ_subfamily_B"/>
</dbReference>
<dbReference type="GO" id="GO:0051082">
    <property type="term" value="F:unfolded protein binding"/>
    <property type="evidence" value="ECO:0007669"/>
    <property type="project" value="InterPro"/>
</dbReference>
<dbReference type="SMART" id="SM00271">
    <property type="entry name" value="DnaJ"/>
    <property type="match status" value="1"/>
</dbReference>
<evidence type="ECO:0000256" key="2">
    <source>
        <dbReference type="SAM" id="MobiDB-lite"/>
    </source>
</evidence>
<dbReference type="Proteomes" id="UP000663891">
    <property type="component" value="Unassembled WGS sequence"/>
</dbReference>
<dbReference type="PROSITE" id="PS50076">
    <property type="entry name" value="DNAJ_2"/>
    <property type="match status" value="1"/>
</dbReference>
<dbReference type="FunFam" id="2.60.260.20:FF:000006">
    <property type="entry name" value="DnaJ subfamily B member 13"/>
    <property type="match status" value="1"/>
</dbReference>
<comment type="caution">
    <text evidence="4">The sequence shown here is derived from an EMBL/GenBank/DDBJ whole genome shotgun (WGS) entry which is preliminary data.</text>
</comment>
<dbReference type="Gene3D" id="1.10.287.110">
    <property type="entry name" value="DnaJ domain"/>
    <property type="match status" value="1"/>
</dbReference>
<dbReference type="FunFam" id="1.10.287.110:FF:000106">
    <property type="entry name" value="Putative heat shock protein-like protein"/>
    <property type="match status" value="1"/>
</dbReference>
<evidence type="ECO:0000313" key="4">
    <source>
        <dbReference type="EMBL" id="CAF0752897.1"/>
    </source>
</evidence>
<feature type="compositionally biased region" description="Low complexity" evidence="2">
    <location>
        <begin position="350"/>
        <end position="363"/>
    </location>
</feature>
<reference evidence="4" key="1">
    <citation type="submission" date="2021-02" db="EMBL/GenBank/DDBJ databases">
        <authorList>
            <person name="Nowell W R."/>
        </authorList>
    </citation>
    <scope>NUCLEOTIDE SEQUENCE</scope>
</reference>
<feature type="region of interest" description="Disordered" evidence="2">
    <location>
        <begin position="350"/>
        <end position="375"/>
    </location>
</feature>
<name>A0A813PLG1_9BILA</name>
<dbReference type="GO" id="GO:0006457">
    <property type="term" value="P:protein folding"/>
    <property type="evidence" value="ECO:0007669"/>
    <property type="project" value="InterPro"/>
</dbReference>
<dbReference type="SUPFAM" id="SSF46565">
    <property type="entry name" value="Chaperone J-domain"/>
    <property type="match status" value="1"/>
</dbReference>
<dbReference type="CDD" id="cd06257">
    <property type="entry name" value="DnaJ"/>
    <property type="match status" value="1"/>
</dbReference>
<dbReference type="PROSITE" id="PS00636">
    <property type="entry name" value="DNAJ_1"/>
    <property type="match status" value="1"/>
</dbReference>
<dbReference type="FunFam" id="2.60.260.20:FF:000002">
    <property type="entry name" value="Dnaj homolog subfamily b member"/>
    <property type="match status" value="1"/>
</dbReference>
<evidence type="ECO:0000259" key="3">
    <source>
        <dbReference type="PROSITE" id="PS50076"/>
    </source>
</evidence>
<evidence type="ECO:0000313" key="5">
    <source>
        <dbReference type="Proteomes" id="UP000663891"/>
    </source>
</evidence>
<sequence>MRQDAYQVLHINRSAKDNDIKSAYRRLALKYHPLKNPNDHNAYDKFNDLAVAYDILSDHTRRAVYDQYGEEGLRNGVPIGSNNEWSEGYVFHGDPDKVFRDFFGGDNPFAGSNNEWSEGYVFHGDPDKVFRDFFGGDNPFAEFYASADQDRNLGFGGVDGRGRKKKDPPIVRDLLLSLEDCYHGAIKKIRISRRVLNDDGITSTIREKILSITVKRGWLPGTKVTFEDEGDQGPNNIPSDLVFIVTDKPHANFRRENADLIYTAKINLGHALTGITLHIEHLDGRTLDIPINEIVRPGYKKRIPSQGMPLMTNPEKYGDLIIEFDVEYPRALNSDQKLYIKEALLINQHNTKKQQQQQQQHQQNQHRRKNNTLDD</sequence>
<dbReference type="Pfam" id="PF01556">
    <property type="entry name" value="DnaJ_C"/>
    <property type="match status" value="1"/>
</dbReference>
<gene>
    <name evidence="4" type="ORF">VCS650_LOCUS1350</name>
</gene>
<dbReference type="Gene3D" id="2.60.260.20">
    <property type="entry name" value="Urease metallochaperone UreE, N-terminal domain"/>
    <property type="match status" value="2"/>
</dbReference>